<name>A0A1W1VTQ4_9BACT</name>
<dbReference type="Proteomes" id="UP000192266">
    <property type="component" value="Unassembled WGS sequence"/>
</dbReference>
<dbReference type="STRING" id="645990.SAMN00120144_2983"/>
<keyword evidence="2" id="KW-1185">Reference proteome</keyword>
<evidence type="ECO:0000313" key="1">
    <source>
        <dbReference type="EMBL" id="SMB96745.1"/>
    </source>
</evidence>
<evidence type="ECO:0000313" key="2">
    <source>
        <dbReference type="Proteomes" id="UP000192266"/>
    </source>
</evidence>
<organism evidence="1 2">
    <name type="scientific">Hymenobacter roseosalivarius DSM 11622</name>
    <dbReference type="NCBI Taxonomy" id="645990"/>
    <lineage>
        <taxon>Bacteria</taxon>
        <taxon>Pseudomonadati</taxon>
        <taxon>Bacteroidota</taxon>
        <taxon>Cytophagia</taxon>
        <taxon>Cytophagales</taxon>
        <taxon>Hymenobacteraceae</taxon>
        <taxon>Hymenobacter</taxon>
    </lineage>
</organism>
<proteinExistence type="predicted"/>
<reference evidence="1 2" key="1">
    <citation type="submission" date="2017-04" db="EMBL/GenBank/DDBJ databases">
        <authorList>
            <person name="Afonso C.L."/>
            <person name="Miller P.J."/>
            <person name="Scott M.A."/>
            <person name="Spackman E."/>
            <person name="Goraichik I."/>
            <person name="Dimitrov K.M."/>
            <person name="Suarez D.L."/>
            <person name="Swayne D.E."/>
        </authorList>
    </citation>
    <scope>NUCLEOTIDE SEQUENCE [LARGE SCALE GENOMIC DNA]</scope>
    <source>
        <strain evidence="1 2">DSM 11622</strain>
    </source>
</reference>
<gene>
    <name evidence="1" type="ORF">SAMN00120144_2983</name>
</gene>
<protein>
    <submittedName>
        <fullName evidence="1">Uncharacterized protein</fullName>
    </submittedName>
</protein>
<sequence>MEDISNLAKIVVDRRVGVPPLIDFSAKSSSNKEIELLQILSSEQQATQLQVTKVLYGKANTTNQAALRKLKSRVQKKLLNHLYFLDHTDPRQFISKRYELQCLELYHQASILFKESESELAERLARKCLRLALDGEFTQYVVMSLGFLRHLYAQLRKPKHYRAISKQLKHYQEIAKTEEEARQLYLDVRMEQTQTVRSRRFLLNELSAHITTMESLHRKANTYSAFEYLYRMRLMREELLGNFEEIIEITGTTSVLFDKGKVNKKRFDIRFNKFMSVWAHLRSKQVVKGLILAEDYIKDFHPSSDNWFYFLEHYMLLALHAKEYSKAYEILRLARKNPYYSKQRAAAIQRWDLFEVYLHFIQPENSSLRLQFSQFIQTVPDYSRDKQGYNVAILVLQFLYYLRQGNLDALLTRLEGLRKYEQNHLRDPATLRSQLFFRLLLLMVREDFAPQACEKKGQTLLNRLREAPQPGDAYAESEIIPYEDLWELTLNILRVNAEARATEEAAHER</sequence>
<accession>A0A1W1VTQ4</accession>
<dbReference type="EMBL" id="FWWW01000073">
    <property type="protein sequence ID" value="SMB96745.1"/>
    <property type="molecule type" value="Genomic_DNA"/>
</dbReference>
<dbReference type="OrthoDB" id="1490648at2"/>
<dbReference type="AlphaFoldDB" id="A0A1W1VTQ4"/>
<dbReference type="RefSeq" id="WP_084446274.1">
    <property type="nucleotide sequence ID" value="NZ_FWWW01000073.1"/>
</dbReference>